<feature type="compositionally biased region" description="Basic and acidic residues" evidence="13">
    <location>
        <begin position="96"/>
        <end position="105"/>
    </location>
</feature>
<feature type="compositionally biased region" description="Basic and acidic residues" evidence="13">
    <location>
        <begin position="142"/>
        <end position="161"/>
    </location>
</feature>
<feature type="compositionally biased region" description="Basic and acidic residues" evidence="13">
    <location>
        <begin position="665"/>
        <end position="678"/>
    </location>
</feature>
<dbReference type="PANTHER" id="PTHR47959:SF15">
    <property type="entry name" value="RNA HELICASE"/>
    <property type="match status" value="1"/>
</dbReference>
<feature type="region of interest" description="Disordered" evidence="13">
    <location>
        <begin position="1"/>
        <end position="105"/>
    </location>
</feature>
<feature type="compositionally biased region" description="Acidic residues" evidence="13">
    <location>
        <begin position="324"/>
        <end position="348"/>
    </location>
</feature>
<keyword evidence="17" id="KW-1185">Reference proteome</keyword>
<dbReference type="SUPFAM" id="SSF52540">
    <property type="entry name" value="P-loop containing nucleoside triphosphate hydrolases"/>
    <property type="match status" value="2"/>
</dbReference>
<dbReference type="GO" id="GO:0003724">
    <property type="term" value="F:RNA helicase activity"/>
    <property type="evidence" value="ECO:0007669"/>
    <property type="project" value="UniProtKB-EC"/>
</dbReference>
<keyword evidence="2" id="KW-0547">Nucleotide-binding</keyword>
<feature type="region of interest" description="Disordered" evidence="13">
    <location>
        <begin position="665"/>
        <end position="732"/>
    </location>
</feature>
<keyword evidence="3 16" id="KW-0378">Hydrolase</keyword>
<dbReference type="EMBL" id="JAULSW010000001">
    <property type="protein sequence ID" value="KAK3393829.1"/>
    <property type="molecule type" value="Genomic_DNA"/>
</dbReference>
<evidence type="ECO:0000256" key="13">
    <source>
        <dbReference type="SAM" id="MobiDB-lite"/>
    </source>
</evidence>
<dbReference type="PROSITE" id="PS51192">
    <property type="entry name" value="HELICASE_ATP_BIND_1"/>
    <property type="match status" value="1"/>
</dbReference>
<dbReference type="InterPro" id="IPR001650">
    <property type="entry name" value="Helicase_C-like"/>
</dbReference>
<dbReference type="InterPro" id="IPR011545">
    <property type="entry name" value="DEAD/DEAH_box_helicase_dom"/>
</dbReference>
<dbReference type="InterPro" id="IPR044764">
    <property type="entry name" value="DDX52/Rok1_DEADc"/>
</dbReference>
<evidence type="ECO:0000259" key="15">
    <source>
        <dbReference type="PROSITE" id="PS51194"/>
    </source>
</evidence>
<proteinExistence type="inferred from homology"/>
<evidence type="ECO:0000256" key="6">
    <source>
        <dbReference type="ARBA" id="ARBA00022884"/>
    </source>
</evidence>
<dbReference type="Proteomes" id="UP001285441">
    <property type="component" value="Unassembled WGS sequence"/>
</dbReference>
<comment type="function">
    <text evidence="7">ATP-dependent RNA helicase involved in 40S ribosomal subunit biogenesis. Required for the processing and cleavage of 35S pre-rRNA at sites A0, A1, and A2, leading to mature 18S rRNA.</text>
</comment>
<dbReference type="EC" id="3.6.4.13" evidence="1"/>
<evidence type="ECO:0000256" key="11">
    <source>
        <dbReference type="ARBA" id="ARBA00024419"/>
    </source>
</evidence>
<accession>A0AAE0P5T5</accession>
<feature type="compositionally biased region" description="Acidic residues" evidence="13">
    <location>
        <begin position="59"/>
        <end position="71"/>
    </location>
</feature>
<name>A0AAE0P5T5_9PEZI</name>
<dbReference type="InterPro" id="IPR027417">
    <property type="entry name" value="P-loop_NTPase"/>
</dbReference>
<dbReference type="GO" id="GO:0016787">
    <property type="term" value="F:hydrolase activity"/>
    <property type="evidence" value="ECO:0007669"/>
    <property type="project" value="UniProtKB-KW"/>
</dbReference>
<dbReference type="CDD" id="cd17957">
    <property type="entry name" value="DEADc_DDX52"/>
    <property type="match status" value="1"/>
</dbReference>
<dbReference type="SMART" id="SM00490">
    <property type="entry name" value="HELICc"/>
    <property type="match status" value="1"/>
</dbReference>
<sequence length="732" mass="79625">MDILKLLSRGTKPNPKKNAQAASATQLPSAGSAPNPQLYHDDVGDSRGKKRKRRGQAQGDDEVHDEDDLSDVDYFAPKAAPGTESHSASSAPAKPEPPKRKVKLLDEDECRQVFRSHRLKLTVLSGRTEKEAPKLSKKAKKDKKDKAAEGDAKDKKDDKKQQFFPQPLNAFSELRNIYGVNPELVDNMTRQGFRVPTEVQIASLPLLLHPEMALKRTTDVADVDITRGIDFLAAAPTGSGKTISFLIPAIDGILRRRGEGFTDHVLEALIVAPTRELASQIVNEGRKLALGTGVRVVLMKKTLRLGAEEGEEIKPDSDAKADSDNESEADDAVAEESAEEDEEPDAEPAADKEAGPKLPAKVDILVTTPKILLNFLAATKTRGKKTLPTVRSLILDEADVLLDQIFQRQIMGIWRACTNPDLSLTCWSATIASSVEAIIEQQLRKRARRTAAPSRPLVRLVVGLKDTAVPNITHKLIYTASEQGKLLGLRQLLHPVSSADSGPALRPPFIVFTQTIERAQALHDELKYDIPLEAGGSARVAVLHSNLADSARSKIMTRFRAGEVWVLITTDVLARGVDFAGVNGVVNYDVPTSAAAYVHRVGRTGRAGRAGGVAVTYYTKDDIPFVKSVANVIAMSEKQAGQKDGEASTVQKWLLDALPKVKKEDKRKLKTRGVESRRTGGKATITTTSAWQRQKDNNKRGAIEGSKRRKKAEQQKASADGGASDGEWGGLD</sequence>
<comment type="subunit">
    <text evidence="9">Interacts with the U3 snoRNA and is associated with the 90S and 40S pre-ribosomes.</text>
</comment>
<dbReference type="InterPro" id="IPR050079">
    <property type="entry name" value="DEAD_box_RNA_helicase"/>
</dbReference>
<evidence type="ECO:0000256" key="5">
    <source>
        <dbReference type="ARBA" id="ARBA00022840"/>
    </source>
</evidence>
<gene>
    <name evidence="16" type="ORF">B0H63DRAFT_459340</name>
</gene>
<evidence type="ECO:0000256" key="8">
    <source>
        <dbReference type="ARBA" id="ARBA00024355"/>
    </source>
</evidence>
<evidence type="ECO:0000256" key="1">
    <source>
        <dbReference type="ARBA" id="ARBA00012552"/>
    </source>
</evidence>
<comment type="catalytic activity">
    <reaction evidence="12">
        <text>ATP + H2O = ADP + phosphate + H(+)</text>
        <dbReference type="Rhea" id="RHEA:13065"/>
        <dbReference type="ChEBI" id="CHEBI:15377"/>
        <dbReference type="ChEBI" id="CHEBI:15378"/>
        <dbReference type="ChEBI" id="CHEBI:30616"/>
        <dbReference type="ChEBI" id="CHEBI:43474"/>
        <dbReference type="ChEBI" id="CHEBI:456216"/>
        <dbReference type="EC" id="3.6.4.13"/>
    </reaction>
</comment>
<organism evidence="16 17">
    <name type="scientific">Podospora didyma</name>
    <dbReference type="NCBI Taxonomy" id="330526"/>
    <lineage>
        <taxon>Eukaryota</taxon>
        <taxon>Fungi</taxon>
        <taxon>Dikarya</taxon>
        <taxon>Ascomycota</taxon>
        <taxon>Pezizomycotina</taxon>
        <taxon>Sordariomycetes</taxon>
        <taxon>Sordariomycetidae</taxon>
        <taxon>Sordariales</taxon>
        <taxon>Podosporaceae</taxon>
        <taxon>Podospora</taxon>
    </lineage>
</organism>
<dbReference type="GO" id="GO:0005524">
    <property type="term" value="F:ATP binding"/>
    <property type="evidence" value="ECO:0007669"/>
    <property type="project" value="UniProtKB-KW"/>
</dbReference>
<dbReference type="InterPro" id="IPR014001">
    <property type="entry name" value="Helicase_ATP-bd"/>
</dbReference>
<dbReference type="SMART" id="SM00487">
    <property type="entry name" value="DEXDc"/>
    <property type="match status" value="1"/>
</dbReference>
<feature type="domain" description="Helicase ATP-binding" evidence="14">
    <location>
        <begin position="222"/>
        <end position="449"/>
    </location>
</feature>
<feature type="compositionally biased region" description="Basic and acidic residues" evidence="13">
    <location>
        <begin position="312"/>
        <end position="323"/>
    </location>
</feature>
<dbReference type="CDD" id="cd18787">
    <property type="entry name" value="SF2_C_DEAD"/>
    <property type="match status" value="1"/>
</dbReference>
<evidence type="ECO:0000256" key="9">
    <source>
        <dbReference type="ARBA" id="ARBA00024367"/>
    </source>
</evidence>
<dbReference type="GO" id="GO:0003723">
    <property type="term" value="F:RNA binding"/>
    <property type="evidence" value="ECO:0007669"/>
    <property type="project" value="UniProtKB-KW"/>
</dbReference>
<keyword evidence="5" id="KW-0067">ATP-binding</keyword>
<feature type="compositionally biased region" description="Basic and acidic residues" evidence="13">
    <location>
        <begin position="693"/>
        <end position="706"/>
    </location>
</feature>
<evidence type="ECO:0000313" key="17">
    <source>
        <dbReference type="Proteomes" id="UP001285441"/>
    </source>
</evidence>
<feature type="region of interest" description="Disordered" evidence="13">
    <location>
        <begin position="125"/>
        <end position="165"/>
    </location>
</feature>
<dbReference type="Pfam" id="PF00271">
    <property type="entry name" value="Helicase_C"/>
    <property type="match status" value="1"/>
</dbReference>
<dbReference type="PROSITE" id="PS51194">
    <property type="entry name" value="HELICASE_CTER"/>
    <property type="match status" value="1"/>
</dbReference>
<comment type="caution">
    <text evidence="16">The sequence shown here is derived from an EMBL/GenBank/DDBJ whole genome shotgun (WGS) entry which is preliminary data.</text>
</comment>
<feature type="compositionally biased region" description="Gly residues" evidence="13">
    <location>
        <begin position="723"/>
        <end position="732"/>
    </location>
</feature>
<evidence type="ECO:0000256" key="4">
    <source>
        <dbReference type="ARBA" id="ARBA00022806"/>
    </source>
</evidence>
<evidence type="ECO:0000256" key="10">
    <source>
        <dbReference type="ARBA" id="ARBA00024410"/>
    </source>
</evidence>
<dbReference type="GO" id="GO:0005829">
    <property type="term" value="C:cytosol"/>
    <property type="evidence" value="ECO:0007669"/>
    <property type="project" value="TreeGrafter"/>
</dbReference>
<dbReference type="PANTHER" id="PTHR47959">
    <property type="entry name" value="ATP-DEPENDENT RNA HELICASE RHLE-RELATED"/>
    <property type="match status" value="1"/>
</dbReference>
<evidence type="ECO:0000256" key="2">
    <source>
        <dbReference type="ARBA" id="ARBA00022741"/>
    </source>
</evidence>
<dbReference type="Gene3D" id="3.40.50.300">
    <property type="entry name" value="P-loop containing nucleotide triphosphate hydrolases"/>
    <property type="match status" value="2"/>
</dbReference>
<dbReference type="AlphaFoldDB" id="A0AAE0P5T5"/>
<comment type="similarity">
    <text evidence="8">Belongs to the DEAD box helicase family. DDX52/ROK1 subfamily.</text>
</comment>
<feature type="domain" description="Helicase C-terminal" evidence="15">
    <location>
        <begin position="488"/>
        <end position="658"/>
    </location>
</feature>
<dbReference type="GO" id="GO:0030490">
    <property type="term" value="P:maturation of SSU-rRNA"/>
    <property type="evidence" value="ECO:0007669"/>
    <property type="project" value="InterPro"/>
</dbReference>
<evidence type="ECO:0000256" key="3">
    <source>
        <dbReference type="ARBA" id="ARBA00022801"/>
    </source>
</evidence>
<feature type="region of interest" description="Disordered" evidence="13">
    <location>
        <begin position="309"/>
        <end position="354"/>
    </location>
</feature>
<keyword evidence="6" id="KW-0694">RNA-binding</keyword>
<evidence type="ECO:0000256" key="12">
    <source>
        <dbReference type="ARBA" id="ARBA00047984"/>
    </source>
</evidence>
<protein>
    <recommendedName>
        <fullName evidence="10">ATP-dependent RNA helicase ROK1</fullName>
        <ecNumber evidence="1">3.6.4.13</ecNumber>
    </recommendedName>
    <alternativeName>
        <fullName evidence="11">ATP-dependent RNA helicase rok1</fullName>
    </alternativeName>
</protein>
<evidence type="ECO:0000259" key="14">
    <source>
        <dbReference type="PROSITE" id="PS51192"/>
    </source>
</evidence>
<reference evidence="16" key="2">
    <citation type="submission" date="2023-06" db="EMBL/GenBank/DDBJ databases">
        <authorList>
            <consortium name="Lawrence Berkeley National Laboratory"/>
            <person name="Haridas S."/>
            <person name="Hensen N."/>
            <person name="Bonometti L."/>
            <person name="Westerberg I."/>
            <person name="Brannstrom I.O."/>
            <person name="Guillou S."/>
            <person name="Cros-Aarteil S."/>
            <person name="Calhoun S."/>
            <person name="Kuo A."/>
            <person name="Mondo S."/>
            <person name="Pangilinan J."/>
            <person name="Riley R."/>
            <person name="LaButti K."/>
            <person name="Andreopoulos B."/>
            <person name="Lipzen A."/>
            <person name="Chen C."/>
            <person name="Yanf M."/>
            <person name="Daum C."/>
            <person name="Ng V."/>
            <person name="Clum A."/>
            <person name="Steindorff A."/>
            <person name="Ohm R."/>
            <person name="Martin F."/>
            <person name="Silar P."/>
            <person name="Natvig D."/>
            <person name="Lalanne C."/>
            <person name="Gautier V."/>
            <person name="Ament-velasquez S.L."/>
            <person name="Kruys A."/>
            <person name="Hutchinson M.I."/>
            <person name="Powell A.J."/>
            <person name="Barry K."/>
            <person name="Miller A.N."/>
            <person name="Grigoriev I.V."/>
            <person name="Debuchy R."/>
            <person name="Gladieux P."/>
            <person name="Thoren M.H."/>
            <person name="Johannesson H."/>
        </authorList>
    </citation>
    <scope>NUCLEOTIDE SEQUENCE</scope>
    <source>
        <strain evidence="16">CBS 232.78</strain>
    </source>
</reference>
<evidence type="ECO:0000313" key="16">
    <source>
        <dbReference type="EMBL" id="KAK3393829.1"/>
    </source>
</evidence>
<keyword evidence="4" id="KW-0347">Helicase</keyword>
<evidence type="ECO:0000256" key="7">
    <source>
        <dbReference type="ARBA" id="ARBA00024310"/>
    </source>
</evidence>
<reference evidence="16" key="1">
    <citation type="journal article" date="2023" name="Mol. Phylogenet. Evol.">
        <title>Genome-scale phylogeny and comparative genomics of the fungal order Sordariales.</title>
        <authorList>
            <person name="Hensen N."/>
            <person name="Bonometti L."/>
            <person name="Westerberg I."/>
            <person name="Brannstrom I.O."/>
            <person name="Guillou S."/>
            <person name="Cros-Aarteil S."/>
            <person name="Calhoun S."/>
            <person name="Haridas S."/>
            <person name="Kuo A."/>
            <person name="Mondo S."/>
            <person name="Pangilinan J."/>
            <person name="Riley R."/>
            <person name="LaButti K."/>
            <person name="Andreopoulos B."/>
            <person name="Lipzen A."/>
            <person name="Chen C."/>
            <person name="Yan M."/>
            <person name="Daum C."/>
            <person name="Ng V."/>
            <person name="Clum A."/>
            <person name="Steindorff A."/>
            <person name="Ohm R.A."/>
            <person name="Martin F."/>
            <person name="Silar P."/>
            <person name="Natvig D.O."/>
            <person name="Lalanne C."/>
            <person name="Gautier V."/>
            <person name="Ament-Velasquez S.L."/>
            <person name="Kruys A."/>
            <person name="Hutchinson M.I."/>
            <person name="Powell A.J."/>
            <person name="Barry K."/>
            <person name="Miller A.N."/>
            <person name="Grigoriev I.V."/>
            <person name="Debuchy R."/>
            <person name="Gladieux P."/>
            <person name="Hiltunen Thoren M."/>
            <person name="Johannesson H."/>
        </authorList>
    </citation>
    <scope>NUCLEOTIDE SEQUENCE</scope>
    <source>
        <strain evidence="16">CBS 232.78</strain>
    </source>
</reference>
<dbReference type="Pfam" id="PF00270">
    <property type="entry name" value="DEAD"/>
    <property type="match status" value="2"/>
</dbReference>
<feature type="compositionally biased region" description="Polar residues" evidence="13">
    <location>
        <begin position="20"/>
        <end position="35"/>
    </location>
</feature>